<accession>A0A2P6M5V0</accession>
<dbReference type="Proteomes" id="UP000241736">
    <property type="component" value="Unassembled WGS sequence"/>
</dbReference>
<dbReference type="AlphaFoldDB" id="A0A2P6M5V0"/>
<organism evidence="2 3">
    <name type="scientific">Arenimonas caeni</name>
    <dbReference type="NCBI Taxonomy" id="2058085"/>
    <lineage>
        <taxon>Bacteria</taxon>
        <taxon>Pseudomonadati</taxon>
        <taxon>Pseudomonadota</taxon>
        <taxon>Gammaproteobacteria</taxon>
        <taxon>Lysobacterales</taxon>
        <taxon>Lysobacteraceae</taxon>
        <taxon>Arenimonas</taxon>
    </lineage>
</organism>
<comment type="caution">
    <text evidence="2">The sequence shown here is derived from an EMBL/GenBank/DDBJ whole genome shotgun (WGS) entry which is preliminary data.</text>
</comment>
<reference evidence="2 3" key="1">
    <citation type="submission" date="2018-03" db="EMBL/GenBank/DDBJ databases">
        <title>Arenimonas caeni sp. nov., isolated from activated sludge.</title>
        <authorList>
            <person name="Liu H."/>
        </authorList>
    </citation>
    <scope>NUCLEOTIDE SEQUENCE [LARGE SCALE GENOMIC DNA]</scope>
    <source>
        <strain evidence="3">z29</strain>
    </source>
</reference>
<gene>
    <name evidence="2" type="ORF">C6N40_13020</name>
</gene>
<sequence length="186" mass="21511">MTMTRWMLACLLIAAALPQAAFADSRRGHEDRYYGQEQVLRCESHDKRSRHCPADTRGGVQLVRQRSNAACIKGRTWGHDRRGVWVSHGCRADFALGGGRGHRGDRYYDRYDDRYGYGDGYDRGHRVVRCESRDQRSRFCHVPGGVRNAELQRVVSDARCRYGYSWGFRRDGIWVDRGCRADFVVF</sequence>
<proteinExistence type="predicted"/>
<feature type="signal peptide" evidence="1">
    <location>
        <begin position="1"/>
        <end position="23"/>
    </location>
</feature>
<dbReference type="EMBL" id="PVLF01000027">
    <property type="protein sequence ID" value="PRH81366.1"/>
    <property type="molecule type" value="Genomic_DNA"/>
</dbReference>
<dbReference type="Pfam" id="PF11218">
    <property type="entry name" value="DUF3011"/>
    <property type="match status" value="2"/>
</dbReference>
<evidence type="ECO:0000313" key="2">
    <source>
        <dbReference type="EMBL" id="PRH81366.1"/>
    </source>
</evidence>
<evidence type="ECO:0000313" key="3">
    <source>
        <dbReference type="Proteomes" id="UP000241736"/>
    </source>
</evidence>
<dbReference type="InterPro" id="IPR021381">
    <property type="entry name" value="DUF3011"/>
</dbReference>
<evidence type="ECO:0008006" key="4">
    <source>
        <dbReference type="Google" id="ProtNLM"/>
    </source>
</evidence>
<name>A0A2P6M5V0_9GAMM</name>
<evidence type="ECO:0000256" key="1">
    <source>
        <dbReference type="SAM" id="SignalP"/>
    </source>
</evidence>
<keyword evidence="1" id="KW-0732">Signal</keyword>
<dbReference type="OrthoDB" id="6052310at2"/>
<protein>
    <recommendedName>
        <fullName evidence="4">DUF3011 domain-containing protein</fullName>
    </recommendedName>
</protein>
<feature type="chain" id="PRO_5015144981" description="DUF3011 domain-containing protein" evidence="1">
    <location>
        <begin position="24"/>
        <end position="186"/>
    </location>
</feature>
<keyword evidence="3" id="KW-1185">Reference proteome</keyword>